<comment type="caution">
    <text evidence="1">The sequence shown here is derived from an EMBL/GenBank/DDBJ whole genome shotgun (WGS) entry which is preliminary data.</text>
</comment>
<dbReference type="EMBL" id="JAYMYR010000006">
    <property type="protein sequence ID" value="KAK7357124.1"/>
    <property type="molecule type" value="Genomic_DNA"/>
</dbReference>
<keyword evidence="2" id="KW-1185">Reference proteome</keyword>
<name>A0AAN9R3W7_PHACN</name>
<protein>
    <submittedName>
        <fullName evidence="1">Uncharacterized protein</fullName>
    </submittedName>
</protein>
<reference evidence="1 2" key="1">
    <citation type="submission" date="2024-01" db="EMBL/GenBank/DDBJ databases">
        <title>The genomes of 5 underutilized Papilionoideae crops provide insights into root nodulation and disease resistanc.</title>
        <authorList>
            <person name="Jiang F."/>
        </authorList>
    </citation>
    <scope>NUCLEOTIDE SEQUENCE [LARGE SCALE GENOMIC DNA]</scope>
    <source>
        <strain evidence="1">JINMINGXINNONG_FW02</strain>
        <tissue evidence="1">Leaves</tissue>
    </source>
</reference>
<organism evidence="1 2">
    <name type="scientific">Phaseolus coccineus</name>
    <name type="common">Scarlet runner bean</name>
    <name type="synonym">Phaseolus multiflorus</name>
    <dbReference type="NCBI Taxonomy" id="3886"/>
    <lineage>
        <taxon>Eukaryota</taxon>
        <taxon>Viridiplantae</taxon>
        <taxon>Streptophyta</taxon>
        <taxon>Embryophyta</taxon>
        <taxon>Tracheophyta</taxon>
        <taxon>Spermatophyta</taxon>
        <taxon>Magnoliopsida</taxon>
        <taxon>eudicotyledons</taxon>
        <taxon>Gunneridae</taxon>
        <taxon>Pentapetalae</taxon>
        <taxon>rosids</taxon>
        <taxon>fabids</taxon>
        <taxon>Fabales</taxon>
        <taxon>Fabaceae</taxon>
        <taxon>Papilionoideae</taxon>
        <taxon>50 kb inversion clade</taxon>
        <taxon>NPAAA clade</taxon>
        <taxon>indigoferoid/millettioid clade</taxon>
        <taxon>Phaseoleae</taxon>
        <taxon>Phaseolus</taxon>
    </lineage>
</organism>
<gene>
    <name evidence="1" type="ORF">VNO80_16407</name>
</gene>
<evidence type="ECO:0000313" key="1">
    <source>
        <dbReference type="EMBL" id="KAK7357124.1"/>
    </source>
</evidence>
<sequence>MICNYRSDAIKLSIYALEKARGALAIATVPITTHRYLSHYTLLQIPAIMCIRHIYIISWRERSIRGKTDNAVGLCYDQEKSEILNEFYYLEDSRH</sequence>
<accession>A0AAN9R3W7</accession>
<dbReference type="AlphaFoldDB" id="A0AAN9R3W7"/>
<dbReference type="Proteomes" id="UP001374584">
    <property type="component" value="Unassembled WGS sequence"/>
</dbReference>
<proteinExistence type="predicted"/>
<evidence type="ECO:0000313" key="2">
    <source>
        <dbReference type="Proteomes" id="UP001374584"/>
    </source>
</evidence>